<evidence type="ECO:0000313" key="3">
    <source>
        <dbReference type="Proteomes" id="UP000494206"/>
    </source>
</evidence>
<feature type="compositionally biased region" description="Polar residues" evidence="1">
    <location>
        <begin position="15"/>
        <end position="36"/>
    </location>
</feature>
<gene>
    <name evidence="2" type="ORF">CBOVIS_LOCUS11697</name>
</gene>
<reference evidence="2 3" key="1">
    <citation type="submission" date="2020-04" db="EMBL/GenBank/DDBJ databases">
        <authorList>
            <person name="Laetsch R D."/>
            <person name="Stevens L."/>
            <person name="Kumar S."/>
            <person name="Blaxter L. M."/>
        </authorList>
    </citation>
    <scope>NUCLEOTIDE SEQUENCE [LARGE SCALE GENOMIC DNA]</scope>
</reference>
<comment type="caution">
    <text evidence="2">The sequence shown here is derived from an EMBL/GenBank/DDBJ whole genome shotgun (WGS) entry which is preliminary data.</text>
</comment>
<keyword evidence="3" id="KW-1185">Reference proteome</keyword>
<accession>A0A8S1F2H5</accession>
<evidence type="ECO:0000313" key="2">
    <source>
        <dbReference type="EMBL" id="CAB3410135.1"/>
    </source>
</evidence>
<feature type="region of interest" description="Disordered" evidence="1">
    <location>
        <begin position="1"/>
        <end position="53"/>
    </location>
</feature>
<feature type="compositionally biased region" description="Basic and acidic residues" evidence="1">
    <location>
        <begin position="1"/>
        <end position="14"/>
    </location>
</feature>
<sequence>MSGIDKKAKTDTQSHYRAALNQNKSTGSNVNSSDYNLWTFMNGRSGNEKQHSPKLYEKIQKMHHEYNSDYLQVSENKSRRDPGFSTPTEGRRFGSSTLRENAKNSHPRDTLASATYHRAPKTPPSPWQLLVEKSIEDRNKEEEKLQREVVKEFNKRVIPIIENLVKDLMTEITKIERYNFTRNFYKYILKKDNIKFRCTPVPDEYYNDVND</sequence>
<feature type="compositionally biased region" description="Basic and acidic residues" evidence="1">
    <location>
        <begin position="100"/>
        <end position="109"/>
    </location>
</feature>
<proteinExistence type="predicted"/>
<name>A0A8S1F2H5_9PELO</name>
<dbReference type="EMBL" id="CADEPM010000010">
    <property type="protein sequence ID" value="CAB3410135.1"/>
    <property type="molecule type" value="Genomic_DNA"/>
</dbReference>
<protein>
    <submittedName>
        <fullName evidence="2">Uncharacterized protein</fullName>
    </submittedName>
</protein>
<dbReference type="Proteomes" id="UP000494206">
    <property type="component" value="Unassembled WGS sequence"/>
</dbReference>
<evidence type="ECO:0000256" key="1">
    <source>
        <dbReference type="SAM" id="MobiDB-lite"/>
    </source>
</evidence>
<feature type="region of interest" description="Disordered" evidence="1">
    <location>
        <begin position="72"/>
        <end position="109"/>
    </location>
</feature>
<dbReference type="AlphaFoldDB" id="A0A8S1F2H5"/>
<organism evidence="2 3">
    <name type="scientific">Caenorhabditis bovis</name>
    <dbReference type="NCBI Taxonomy" id="2654633"/>
    <lineage>
        <taxon>Eukaryota</taxon>
        <taxon>Metazoa</taxon>
        <taxon>Ecdysozoa</taxon>
        <taxon>Nematoda</taxon>
        <taxon>Chromadorea</taxon>
        <taxon>Rhabditida</taxon>
        <taxon>Rhabditina</taxon>
        <taxon>Rhabditomorpha</taxon>
        <taxon>Rhabditoidea</taxon>
        <taxon>Rhabditidae</taxon>
        <taxon>Peloderinae</taxon>
        <taxon>Caenorhabditis</taxon>
    </lineage>
</organism>